<protein>
    <submittedName>
        <fullName evidence="2">Formylmethanofuran dehydrogenase subunit E</fullName>
    </submittedName>
</protein>
<dbReference type="AlphaFoldDB" id="H5Y681"/>
<evidence type="ECO:0000313" key="3">
    <source>
        <dbReference type="Proteomes" id="UP000005104"/>
    </source>
</evidence>
<keyword evidence="3" id="KW-1185">Reference proteome</keyword>
<evidence type="ECO:0000313" key="2">
    <source>
        <dbReference type="EMBL" id="EHQ91091.1"/>
    </source>
</evidence>
<feature type="domain" description="Formylmethanofuran dehydrogenase subunit E" evidence="1">
    <location>
        <begin position="15"/>
        <end position="36"/>
    </location>
</feature>
<dbReference type="Proteomes" id="UP000005104">
    <property type="component" value="Chromosome"/>
</dbReference>
<accession>H5Y681</accession>
<dbReference type="EMBL" id="CM001441">
    <property type="protein sequence ID" value="EHQ91091.1"/>
    <property type="molecule type" value="Genomic_DNA"/>
</dbReference>
<sequence>MEKQVQMDWERCVEFHGHICPGLAIGFQAAQIALKEDEFQ</sequence>
<proteinExistence type="predicted"/>
<name>H5Y681_9FIRM</name>
<dbReference type="HOGENOM" id="CLU_3288580_0_0_9"/>
<dbReference type="STRING" id="768710.DesyoDRAFT_4128"/>
<dbReference type="Pfam" id="PF02663">
    <property type="entry name" value="FmdE"/>
    <property type="match status" value="1"/>
</dbReference>
<dbReference type="Gene3D" id="3.30.1330.130">
    <property type="match status" value="1"/>
</dbReference>
<organism evidence="2 3">
    <name type="scientific">Desulfosporosinus youngiae DSM 17734</name>
    <dbReference type="NCBI Taxonomy" id="768710"/>
    <lineage>
        <taxon>Bacteria</taxon>
        <taxon>Bacillati</taxon>
        <taxon>Bacillota</taxon>
        <taxon>Clostridia</taxon>
        <taxon>Eubacteriales</taxon>
        <taxon>Desulfitobacteriaceae</taxon>
        <taxon>Desulfosporosinus</taxon>
    </lineage>
</organism>
<dbReference type="InterPro" id="IPR003814">
    <property type="entry name" value="FmdEsu_dom"/>
</dbReference>
<dbReference type="SUPFAM" id="SSF143555">
    <property type="entry name" value="FwdE-like"/>
    <property type="match status" value="1"/>
</dbReference>
<dbReference type="RefSeq" id="WP_007785837.1">
    <property type="nucleotide sequence ID" value="NZ_CM001441.1"/>
</dbReference>
<evidence type="ECO:0000259" key="1">
    <source>
        <dbReference type="Pfam" id="PF02663"/>
    </source>
</evidence>
<dbReference type="OrthoDB" id="3035646at2"/>
<reference evidence="2 3" key="1">
    <citation type="submission" date="2011-11" db="EMBL/GenBank/DDBJ databases">
        <title>The Noncontiguous Finished genome of Desulfosporosinus youngiae DSM 17734.</title>
        <authorList>
            <consortium name="US DOE Joint Genome Institute (JGI-PGF)"/>
            <person name="Lucas S."/>
            <person name="Han J."/>
            <person name="Lapidus A."/>
            <person name="Cheng J.-F."/>
            <person name="Goodwin L."/>
            <person name="Pitluck S."/>
            <person name="Peters L."/>
            <person name="Ovchinnikova G."/>
            <person name="Lu M."/>
            <person name="Land M.L."/>
            <person name="Hauser L."/>
            <person name="Pester M."/>
            <person name="Spring S."/>
            <person name="Ollivier B."/>
            <person name="Rattei T."/>
            <person name="Klenk H.-P."/>
            <person name="Wagner M."/>
            <person name="Loy A."/>
            <person name="Woyke T.J."/>
        </authorList>
    </citation>
    <scope>NUCLEOTIDE SEQUENCE [LARGE SCALE GENOMIC DNA]</scope>
    <source>
        <strain evidence="2 3">DSM 17734</strain>
    </source>
</reference>
<gene>
    <name evidence="2" type="ORF">DesyoDRAFT_4128</name>
</gene>